<organism evidence="7">
    <name type="scientific">Thermogemmatispora argillosa</name>
    <dbReference type="NCBI Taxonomy" id="2045280"/>
    <lineage>
        <taxon>Bacteria</taxon>
        <taxon>Bacillati</taxon>
        <taxon>Chloroflexota</taxon>
        <taxon>Ktedonobacteria</taxon>
        <taxon>Thermogemmatisporales</taxon>
        <taxon>Thermogemmatisporaceae</taxon>
        <taxon>Thermogemmatispora</taxon>
    </lineage>
</organism>
<dbReference type="PANTHER" id="PTHR43531">
    <property type="entry name" value="PROTEIN ICFG"/>
    <property type="match status" value="1"/>
</dbReference>
<evidence type="ECO:0000256" key="4">
    <source>
        <dbReference type="SAM" id="MobiDB-lite"/>
    </source>
</evidence>
<dbReference type="Pfam" id="PF00672">
    <property type="entry name" value="HAMP"/>
    <property type="match status" value="1"/>
</dbReference>
<feature type="coiled-coil region" evidence="3">
    <location>
        <begin position="462"/>
        <end position="489"/>
    </location>
</feature>
<dbReference type="GO" id="GO:0006935">
    <property type="term" value="P:chemotaxis"/>
    <property type="evidence" value="ECO:0007669"/>
    <property type="project" value="UniProtKB-KW"/>
</dbReference>
<keyword evidence="5" id="KW-0472">Membrane</keyword>
<keyword evidence="5" id="KW-0812">Transmembrane</keyword>
<comment type="similarity">
    <text evidence="2">Belongs to the methyl-accepting chemotaxis (MCP) protein family.</text>
</comment>
<dbReference type="Gene3D" id="6.10.340.10">
    <property type="match status" value="1"/>
</dbReference>
<keyword evidence="3" id="KW-0175">Coiled coil</keyword>
<dbReference type="Pfam" id="PF12729">
    <property type="entry name" value="4HB_MCP_1"/>
    <property type="match status" value="1"/>
</dbReference>
<dbReference type="PROSITE" id="PS50885">
    <property type="entry name" value="HAMP"/>
    <property type="match status" value="1"/>
</dbReference>
<accession>A0A455T329</accession>
<keyword evidence="5" id="KW-1133">Transmembrane helix</keyword>
<dbReference type="InterPro" id="IPR051310">
    <property type="entry name" value="MCP_chemotaxis"/>
</dbReference>
<feature type="compositionally biased region" description="Low complexity" evidence="4">
    <location>
        <begin position="651"/>
        <end position="665"/>
    </location>
</feature>
<dbReference type="GO" id="GO:0007165">
    <property type="term" value="P:signal transduction"/>
    <property type="evidence" value="ECO:0007669"/>
    <property type="project" value="InterPro"/>
</dbReference>
<evidence type="ECO:0000256" key="5">
    <source>
        <dbReference type="SAM" id="Phobius"/>
    </source>
</evidence>
<feature type="domain" description="HAMP" evidence="6">
    <location>
        <begin position="280"/>
        <end position="332"/>
    </location>
</feature>
<reference evidence="7" key="1">
    <citation type="submission" date="2018-12" db="EMBL/GenBank/DDBJ databases">
        <title>Novel natural products biosynthetic potential of the class Ktedonobacteria.</title>
        <authorList>
            <person name="Zheng Y."/>
            <person name="Saitou A."/>
            <person name="Wang C.M."/>
            <person name="Toyoda A."/>
            <person name="Minakuchi Y."/>
            <person name="Sekiguchi Y."/>
            <person name="Ueda K."/>
            <person name="Takano H."/>
            <person name="Sakai Y."/>
            <person name="Yokota A."/>
            <person name="Yabe S."/>
        </authorList>
    </citation>
    <scope>NUCLEOTIDE SEQUENCE</scope>
    <source>
        <strain evidence="7">A3-2</strain>
    </source>
</reference>
<dbReference type="GO" id="GO:0004888">
    <property type="term" value="F:transmembrane signaling receptor activity"/>
    <property type="evidence" value="ECO:0007669"/>
    <property type="project" value="TreeGrafter"/>
</dbReference>
<feature type="region of interest" description="Disordered" evidence="4">
    <location>
        <begin position="632"/>
        <end position="665"/>
    </location>
</feature>
<proteinExistence type="inferred from homology"/>
<feature type="transmembrane region" description="Helical" evidence="5">
    <location>
        <begin position="56"/>
        <end position="77"/>
    </location>
</feature>
<dbReference type="AlphaFoldDB" id="A0A455T329"/>
<dbReference type="PANTHER" id="PTHR43531:SF11">
    <property type="entry name" value="METHYL-ACCEPTING CHEMOTAXIS PROTEIN 3"/>
    <property type="match status" value="1"/>
</dbReference>
<evidence type="ECO:0000256" key="1">
    <source>
        <dbReference type="ARBA" id="ARBA00022500"/>
    </source>
</evidence>
<feature type="coiled-coil region" evidence="3">
    <location>
        <begin position="324"/>
        <end position="351"/>
    </location>
</feature>
<feature type="compositionally biased region" description="Polar residues" evidence="4">
    <location>
        <begin position="1"/>
        <end position="23"/>
    </location>
</feature>
<evidence type="ECO:0000259" key="6">
    <source>
        <dbReference type="PROSITE" id="PS50885"/>
    </source>
</evidence>
<feature type="region of interest" description="Disordered" evidence="4">
    <location>
        <begin position="1"/>
        <end position="38"/>
    </location>
</feature>
<sequence length="665" mass="71627">MQQPGQRRGQTQLPSLATPSLPQAETRAGHGPSLRIRPRSRRSGNLLLNLSIGRRLALGFLSAALIAAIAAGLVGVLRSQSLSRQSSFYQKLLSINTSLTTGADYLQLMNTEVHNLLASASAPAPSQETIAQERQAITGLATRYDTILSTYVAQDLLARHPDEMALLAEAGQSGQQGQQQTLLASALRTWHLYRAAQDQILQDVARGNLSEAQNLLRFQAEPTNADALSALRALIQLNQRLAAAVQQAAAVEERNQLITSIIGAIVASLAIALVGWFISGTLVRRLRHLQQVTRSIESGQLEARVTVIGRDEIAEVSAAFNAMLETLLNLLEETRRQRDALTNAAEHLFSDMRVVSAGDLRISAPVSDDPIGLLANAFNFTVGRFRRFVLRVQVAIQQLEVIARQQQEHAEALIQSLHLQQSPTRAESPALSGGLNSLPAGERGRSPSGSLAVTASGSKGLGERLERELSELKGRLRRSREQLQGLRETATVEQLQRLSALLRQIEEEAARPTRWTANAQGVRRELHIPTPLLQQLEHGLSSLQQQLASTLKNADQELLAVGQEISRLRVKLNAMTATAAGGGASGGESSDTVRLALAFASEVSSLSQQLAAVIQEMRSSLVGFQFETVEAGEAGSEPTGRLQAPGTAPTSHSSSADLLSRSLRS</sequence>
<dbReference type="InterPro" id="IPR024478">
    <property type="entry name" value="HlyB_4HB_MCP"/>
</dbReference>
<name>A0A455T329_9CHLR</name>
<dbReference type="SUPFAM" id="SSF158472">
    <property type="entry name" value="HAMP domain-like"/>
    <property type="match status" value="1"/>
</dbReference>
<dbReference type="CDD" id="cd06225">
    <property type="entry name" value="HAMP"/>
    <property type="match status" value="1"/>
</dbReference>
<keyword evidence="1" id="KW-0145">Chemotaxis</keyword>
<feature type="transmembrane region" description="Helical" evidence="5">
    <location>
        <begin position="257"/>
        <end position="278"/>
    </location>
</feature>
<feature type="compositionally biased region" description="Polar residues" evidence="4">
    <location>
        <begin position="447"/>
        <end position="456"/>
    </location>
</feature>
<evidence type="ECO:0000256" key="3">
    <source>
        <dbReference type="SAM" id="Coils"/>
    </source>
</evidence>
<evidence type="ECO:0000313" key="7">
    <source>
        <dbReference type="EMBL" id="BBH93809.1"/>
    </source>
</evidence>
<evidence type="ECO:0000256" key="2">
    <source>
        <dbReference type="ARBA" id="ARBA00029447"/>
    </source>
</evidence>
<protein>
    <recommendedName>
        <fullName evidence="6">HAMP domain-containing protein</fullName>
    </recommendedName>
</protein>
<gene>
    <name evidence="7" type="ORF">KTA_20080</name>
</gene>
<feature type="region of interest" description="Disordered" evidence="4">
    <location>
        <begin position="423"/>
        <end position="459"/>
    </location>
</feature>
<dbReference type="SMART" id="SM00304">
    <property type="entry name" value="HAMP"/>
    <property type="match status" value="2"/>
</dbReference>
<dbReference type="EMBL" id="AP019377">
    <property type="protein sequence ID" value="BBH93809.1"/>
    <property type="molecule type" value="Genomic_DNA"/>
</dbReference>
<dbReference type="GO" id="GO:0005886">
    <property type="term" value="C:plasma membrane"/>
    <property type="evidence" value="ECO:0007669"/>
    <property type="project" value="TreeGrafter"/>
</dbReference>
<dbReference type="InterPro" id="IPR003660">
    <property type="entry name" value="HAMP_dom"/>
</dbReference>